<dbReference type="CDD" id="cd09917">
    <property type="entry name" value="F-box_SF"/>
    <property type="match status" value="1"/>
</dbReference>
<feature type="domain" description="F-box" evidence="2">
    <location>
        <begin position="120"/>
        <end position="161"/>
    </location>
</feature>
<keyword evidence="4" id="KW-1185">Reference proteome</keyword>
<accession>A0AA40KCL8</accession>
<protein>
    <recommendedName>
        <fullName evidence="2">F-box domain-containing protein</fullName>
    </recommendedName>
</protein>
<feature type="region of interest" description="Disordered" evidence="1">
    <location>
        <begin position="725"/>
        <end position="779"/>
    </location>
</feature>
<evidence type="ECO:0000313" key="3">
    <source>
        <dbReference type="EMBL" id="KAK0754035.1"/>
    </source>
</evidence>
<feature type="compositionally biased region" description="Polar residues" evidence="1">
    <location>
        <begin position="12"/>
        <end position="21"/>
    </location>
</feature>
<dbReference type="PANTHER" id="PTHR24216">
    <property type="entry name" value="PAXILLIN-RELATED"/>
    <property type="match status" value="1"/>
</dbReference>
<feature type="compositionally biased region" description="Low complexity" evidence="1">
    <location>
        <begin position="386"/>
        <end position="401"/>
    </location>
</feature>
<evidence type="ECO:0000313" key="4">
    <source>
        <dbReference type="Proteomes" id="UP001172155"/>
    </source>
</evidence>
<dbReference type="InterPro" id="IPR001810">
    <property type="entry name" value="F-box_dom"/>
</dbReference>
<feature type="region of interest" description="Disordered" evidence="1">
    <location>
        <begin position="373"/>
        <end position="418"/>
    </location>
</feature>
<dbReference type="EMBL" id="JAUKUD010000001">
    <property type="protein sequence ID" value="KAK0754035.1"/>
    <property type="molecule type" value="Genomic_DNA"/>
</dbReference>
<feature type="region of interest" description="Disordered" evidence="1">
    <location>
        <begin position="1"/>
        <end position="112"/>
    </location>
</feature>
<dbReference type="InterPro" id="IPR057214">
    <property type="entry name" value="DUF7892"/>
</dbReference>
<feature type="compositionally biased region" description="Basic and acidic residues" evidence="1">
    <location>
        <begin position="1140"/>
        <end position="1150"/>
    </location>
</feature>
<gene>
    <name evidence="3" type="ORF">B0T18DRAFT_27588</name>
</gene>
<feature type="region of interest" description="Disordered" evidence="1">
    <location>
        <begin position="1318"/>
        <end position="1391"/>
    </location>
</feature>
<feature type="region of interest" description="Disordered" evidence="1">
    <location>
        <begin position="1052"/>
        <end position="1293"/>
    </location>
</feature>
<feature type="compositionally biased region" description="Pro residues" evidence="1">
    <location>
        <begin position="1027"/>
        <end position="1036"/>
    </location>
</feature>
<dbReference type="PANTHER" id="PTHR24216:SF65">
    <property type="entry name" value="PAXILLIN-LIKE PROTEIN 1"/>
    <property type="match status" value="1"/>
</dbReference>
<feature type="compositionally biased region" description="Pro residues" evidence="1">
    <location>
        <begin position="1239"/>
        <end position="1251"/>
    </location>
</feature>
<feature type="compositionally biased region" description="Basic residues" evidence="1">
    <location>
        <begin position="1089"/>
        <end position="1108"/>
    </location>
</feature>
<comment type="caution">
    <text evidence="3">The sequence shown here is derived from an EMBL/GenBank/DDBJ whole genome shotgun (WGS) entry which is preliminary data.</text>
</comment>
<reference evidence="3" key="1">
    <citation type="submission" date="2023-06" db="EMBL/GenBank/DDBJ databases">
        <title>Genome-scale phylogeny and comparative genomics of the fungal order Sordariales.</title>
        <authorList>
            <consortium name="Lawrence Berkeley National Laboratory"/>
            <person name="Hensen N."/>
            <person name="Bonometti L."/>
            <person name="Westerberg I."/>
            <person name="Brannstrom I.O."/>
            <person name="Guillou S."/>
            <person name="Cros-Aarteil S."/>
            <person name="Calhoun S."/>
            <person name="Haridas S."/>
            <person name="Kuo A."/>
            <person name="Mondo S."/>
            <person name="Pangilinan J."/>
            <person name="Riley R."/>
            <person name="LaButti K."/>
            <person name="Andreopoulos B."/>
            <person name="Lipzen A."/>
            <person name="Chen C."/>
            <person name="Yanf M."/>
            <person name="Daum C."/>
            <person name="Ng V."/>
            <person name="Clum A."/>
            <person name="Steindorff A."/>
            <person name="Ohm R."/>
            <person name="Martin F."/>
            <person name="Silar P."/>
            <person name="Natvig D."/>
            <person name="Lalanne C."/>
            <person name="Gautier V."/>
            <person name="Ament-velasquez S.L."/>
            <person name="Kruys A."/>
            <person name="Hutchinson M.I."/>
            <person name="Powell A.J."/>
            <person name="Barry K."/>
            <person name="Miller A.N."/>
            <person name="Grigoriev I.V."/>
            <person name="Debuchy R."/>
            <person name="Gladieux P."/>
            <person name="Thoren M.H."/>
            <person name="Johannesson H."/>
        </authorList>
    </citation>
    <scope>NUCLEOTIDE SEQUENCE</scope>
    <source>
        <strain evidence="3">SMH3187-1</strain>
    </source>
</reference>
<name>A0AA40KCL8_9PEZI</name>
<evidence type="ECO:0000256" key="1">
    <source>
        <dbReference type="SAM" id="MobiDB-lite"/>
    </source>
</evidence>
<feature type="compositionally biased region" description="Polar residues" evidence="1">
    <location>
        <begin position="1110"/>
        <end position="1128"/>
    </location>
</feature>
<feature type="compositionally biased region" description="Polar residues" evidence="1">
    <location>
        <begin position="1072"/>
        <end position="1086"/>
    </location>
</feature>
<dbReference type="InterPro" id="IPR036047">
    <property type="entry name" value="F-box-like_dom_sf"/>
</dbReference>
<feature type="compositionally biased region" description="Pro residues" evidence="1">
    <location>
        <begin position="746"/>
        <end position="766"/>
    </location>
</feature>
<feature type="compositionally biased region" description="Pro residues" evidence="1">
    <location>
        <begin position="402"/>
        <end position="411"/>
    </location>
</feature>
<proteinExistence type="predicted"/>
<dbReference type="Pfam" id="PF25422">
    <property type="entry name" value="DUF7892"/>
    <property type="match status" value="1"/>
</dbReference>
<sequence>MGELAAIDASEVGSSLTSQDPSPEGRRDTGGGRPNNKQPPNHPSATANSMTTNGNETNPGDHAPHNSRKRSPVEDLDSPPLDTRASGEGCKKVKLNGHDASRPSQPSARDSLLVPDKSLLPPEIWHHIFTFCPPRSLGILLRVNKLFNAYLDASSSPHRKLPLSALPSSLSPLKPAAIWRASRRLFWPPMPAPLRSMDELDMWRLICTPRCQCCQKSVPKASWALSPPQAPSPGPYGIAIIWPFAMRLCVTCLLQKSIKELDLQVSPSIPSAILPALPFIFLTQTLHVLPITIPDQDSPPSDVPITKLFLRSDVDLLERHFSEVKDMGSGTVDEWLKGLGGQGKELRQQALKWEKWEASGGVAKMLTLLYPGWQERSQGPQPPGPSASSTAATKPASLPATLPLPLPPPPQKRSDRSAERIAELKASRKAEIERRALQLDPPLTASVLHHIPAFQAAMQIITSLDDLAWEVLKPRLLAQRHDAEVQESSVLAEASNPAEGIPELTQASAKEKRELVDKHWEEVQAPLRAKIAGYADEIIGDSWQKGKMVTKGNCAKFAVDVLVHVRKRFYAEVGKAAKAARAAGQSPPADPPAGPFTQKLTLENMRWLFNTKVKPYTDPHRKDMFYCTGCEGGNHKVFGFEGVIQHYASKHTSSLSLGSIVVHWRAEWPENPPFSAEASPGERLTHGLPFAPLSNAVVPPMAHYSQPFPPAPMAAPAYFPPRGFGTPQHGDFHHHPPAQAYQPSAPFSPLPPATGYPQPVPYPTPQGPFQQYQPPPGSYPPDPTDPAAIYGASQGGAYPPMYGSFQPNPPAVPAFSIPGLAAHPNSHQAKLEDIARNARGVWQSLGNVKDLPGSARVFVTIHHVVKRYRVRFQETPPLAMFNDGLANNKDMRPVRNVNNLVCKACHFRLDNSAPAEQDRKSYSLPQLTNHFLSTHVQPRQSRNIEPLDWIVDMVLLPDRASVLNFPSSLNDFERNLLTDALPNLFGPQATPTTNAYPAQPVSSHQPPAAQDSSLPSARAEEKHQPHSLPPRPPAPIILPTKPVAAAEHYRDSAAGPLKPSPASNGRLDRNPAENNSNGRPLSANNPQRRDKKAHRGVRSEKKHNKRGRQNTESAGSTHYTGPVINQENLLGVRPGDQENGDTRPIHEPQPSHRNPSPGWMHPQEEEPHIMSALERQLGIGPASGPQRPPSGPHYADAESHPFTRVAYPRYAPDSDAPSSYRPVRDSPPRQTRQTYLPRYYPPPEEIIPPPRFTAERRYEGVPAPRLDDDRDRDVRYDRQETYRYPEDPRPPRQMVEAYEIVQVLEGDREYYIRRPVRREQPEVRYAAAQQGWKEHRPAEGGSDEGGEGYHAAPPREVLYRREQQQQQQPPPARPEGGGGYYEEYDPRFPGA</sequence>
<dbReference type="SMART" id="SM00256">
    <property type="entry name" value="FBOX"/>
    <property type="match status" value="1"/>
</dbReference>
<feature type="compositionally biased region" description="Polar residues" evidence="1">
    <location>
        <begin position="989"/>
        <end position="1015"/>
    </location>
</feature>
<organism evidence="3 4">
    <name type="scientific">Schizothecium vesticola</name>
    <dbReference type="NCBI Taxonomy" id="314040"/>
    <lineage>
        <taxon>Eukaryota</taxon>
        <taxon>Fungi</taxon>
        <taxon>Dikarya</taxon>
        <taxon>Ascomycota</taxon>
        <taxon>Pezizomycotina</taxon>
        <taxon>Sordariomycetes</taxon>
        <taxon>Sordariomycetidae</taxon>
        <taxon>Sordariales</taxon>
        <taxon>Schizotheciaceae</taxon>
        <taxon>Schizothecium</taxon>
    </lineage>
</organism>
<evidence type="ECO:0000259" key="2">
    <source>
        <dbReference type="SMART" id="SM00256"/>
    </source>
</evidence>
<feature type="compositionally biased region" description="Basic and acidic residues" evidence="1">
    <location>
        <begin position="1253"/>
        <end position="1290"/>
    </location>
</feature>
<feature type="compositionally biased region" description="Polar residues" evidence="1">
    <location>
        <begin position="35"/>
        <end position="58"/>
    </location>
</feature>
<feature type="region of interest" description="Disordered" evidence="1">
    <location>
        <begin position="988"/>
        <end position="1038"/>
    </location>
</feature>
<dbReference type="Proteomes" id="UP001172155">
    <property type="component" value="Unassembled WGS sequence"/>
</dbReference>
<dbReference type="SUPFAM" id="SSF81383">
    <property type="entry name" value="F-box domain"/>
    <property type="match status" value="1"/>
</dbReference>